<dbReference type="EMBL" id="JARKIF010000015">
    <property type="protein sequence ID" value="KAJ7622195.1"/>
    <property type="molecule type" value="Genomic_DNA"/>
</dbReference>
<sequence length="286" mass="30166">MVSMLRGSRLRAQRVSFLEQMLDSPPRPKILVNIAAHQRFASDLEGTTVTGGARADVLDPTGPVWHRRIGRSSLSLRVNAPSQSASPSQGVGFLDIATLPTSTMSRLGVPTGSRGAWVFLSLSSCHPPLTLFLARSGYASRHSSYSTVMALVDGACARSVLSLLAPPAPSCLLSGRRPWAFVDVECGAVKLVLERASDLGVRPDVDPASPRSTLPESLTQCGALSRSVCGEIWVLSRGGGSVESKRELGLMVIGGIDGGIDGGILPNKQPRQSSASTASQLRSLRL</sequence>
<evidence type="ECO:0000313" key="2">
    <source>
        <dbReference type="EMBL" id="KAJ7622195.1"/>
    </source>
</evidence>
<protein>
    <submittedName>
        <fullName evidence="2">Uncharacterized protein</fullName>
    </submittedName>
</protein>
<evidence type="ECO:0000313" key="3">
    <source>
        <dbReference type="Proteomes" id="UP001221142"/>
    </source>
</evidence>
<comment type="caution">
    <text evidence="2">The sequence shown here is derived from an EMBL/GenBank/DDBJ whole genome shotgun (WGS) entry which is preliminary data.</text>
</comment>
<dbReference type="Proteomes" id="UP001221142">
    <property type="component" value="Unassembled WGS sequence"/>
</dbReference>
<gene>
    <name evidence="2" type="ORF">FB45DRAFT_122723</name>
</gene>
<evidence type="ECO:0000256" key="1">
    <source>
        <dbReference type="SAM" id="MobiDB-lite"/>
    </source>
</evidence>
<keyword evidence="3" id="KW-1185">Reference proteome</keyword>
<organism evidence="2 3">
    <name type="scientific">Roridomyces roridus</name>
    <dbReference type="NCBI Taxonomy" id="1738132"/>
    <lineage>
        <taxon>Eukaryota</taxon>
        <taxon>Fungi</taxon>
        <taxon>Dikarya</taxon>
        <taxon>Basidiomycota</taxon>
        <taxon>Agaricomycotina</taxon>
        <taxon>Agaricomycetes</taxon>
        <taxon>Agaricomycetidae</taxon>
        <taxon>Agaricales</taxon>
        <taxon>Marasmiineae</taxon>
        <taxon>Mycenaceae</taxon>
        <taxon>Roridomyces</taxon>
    </lineage>
</organism>
<feature type="compositionally biased region" description="Polar residues" evidence="1">
    <location>
        <begin position="269"/>
        <end position="286"/>
    </location>
</feature>
<feature type="region of interest" description="Disordered" evidence="1">
    <location>
        <begin position="266"/>
        <end position="286"/>
    </location>
</feature>
<name>A0AAD7FG67_9AGAR</name>
<reference evidence="2" key="1">
    <citation type="submission" date="2023-03" db="EMBL/GenBank/DDBJ databases">
        <title>Massive genome expansion in bonnet fungi (Mycena s.s.) driven by repeated elements and novel gene families across ecological guilds.</title>
        <authorList>
            <consortium name="Lawrence Berkeley National Laboratory"/>
            <person name="Harder C.B."/>
            <person name="Miyauchi S."/>
            <person name="Viragh M."/>
            <person name="Kuo A."/>
            <person name="Thoen E."/>
            <person name="Andreopoulos B."/>
            <person name="Lu D."/>
            <person name="Skrede I."/>
            <person name="Drula E."/>
            <person name="Henrissat B."/>
            <person name="Morin E."/>
            <person name="Kohler A."/>
            <person name="Barry K."/>
            <person name="LaButti K."/>
            <person name="Morin E."/>
            <person name="Salamov A."/>
            <person name="Lipzen A."/>
            <person name="Mereny Z."/>
            <person name="Hegedus B."/>
            <person name="Baldrian P."/>
            <person name="Stursova M."/>
            <person name="Weitz H."/>
            <person name="Taylor A."/>
            <person name="Grigoriev I.V."/>
            <person name="Nagy L.G."/>
            <person name="Martin F."/>
            <person name="Kauserud H."/>
        </authorList>
    </citation>
    <scope>NUCLEOTIDE SEQUENCE</scope>
    <source>
        <strain evidence="2">9284</strain>
    </source>
</reference>
<proteinExistence type="predicted"/>
<dbReference type="AlphaFoldDB" id="A0AAD7FG67"/>
<accession>A0AAD7FG67</accession>